<comment type="caution">
    <text evidence="8">The sequence shown here is derived from an EMBL/GenBank/DDBJ whole genome shotgun (WGS) entry which is preliminary data.</text>
</comment>
<dbReference type="InterPro" id="IPR048950">
    <property type="entry name" value="Ppx_GppA_C"/>
</dbReference>
<dbReference type="GeneID" id="29420943"/>
<dbReference type="InterPro" id="IPR003695">
    <property type="entry name" value="Ppx_GppA_N"/>
</dbReference>
<dbReference type="CDD" id="cd24052">
    <property type="entry name" value="ASKHA_NBD_HpPPX-GppA-like"/>
    <property type="match status" value="1"/>
</dbReference>
<comment type="similarity">
    <text evidence="1">Belongs to the GppA/Ppx family.</text>
</comment>
<dbReference type="OrthoDB" id="9807195at2"/>
<dbReference type="Proteomes" id="UP000019482">
    <property type="component" value="Unassembled WGS sequence"/>
</dbReference>
<dbReference type="NCBIfam" id="TIGR03706">
    <property type="entry name" value="exo_poly_only"/>
    <property type="match status" value="1"/>
</dbReference>
<keyword evidence="9" id="KW-1185">Reference proteome</keyword>
<dbReference type="InterPro" id="IPR043129">
    <property type="entry name" value="ATPase_NBD"/>
</dbReference>
<dbReference type="SUPFAM" id="SSF53067">
    <property type="entry name" value="Actin-like ATPase domain"/>
    <property type="match status" value="2"/>
</dbReference>
<dbReference type="AlphaFoldDB" id="W6N4Z8"/>
<dbReference type="GO" id="GO:0006357">
    <property type="term" value="P:regulation of transcription by RNA polymerase II"/>
    <property type="evidence" value="ECO:0007669"/>
    <property type="project" value="TreeGrafter"/>
</dbReference>
<evidence type="ECO:0000313" key="9">
    <source>
        <dbReference type="Proteomes" id="UP000019482"/>
    </source>
</evidence>
<dbReference type="PIRSF" id="PIRSF001267">
    <property type="entry name" value="Pyrophosphatase_GppA_Ppx"/>
    <property type="match status" value="1"/>
</dbReference>
<organism evidence="8 9">
    <name type="scientific">Clostridium tyrobutyricum DIVETGP</name>
    <dbReference type="NCBI Taxonomy" id="1408889"/>
    <lineage>
        <taxon>Bacteria</taxon>
        <taxon>Bacillati</taxon>
        <taxon>Bacillota</taxon>
        <taxon>Clostridia</taxon>
        <taxon>Eubacteriales</taxon>
        <taxon>Clostridiaceae</taxon>
        <taxon>Clostridium</taxon>
    </lineage>
</organism>
<dbReference type="InterPro" id="IPR050273">
    <property type="entry name" value="GppA/Ppx_hydrolase"/>
</dbReference>
<dbReference type="PANTHER" id="PTHR30005:SF0">
    <property type="entry name" value="RETROGRADE REGULATION PROTEIN 2"/>
    <property type="match status" value="1"/>
</dbReference>
<dbReference type="GO" id="GO:0004309">
    <property type="term" value="F:exopolyphosphatase activity"/>
    <property type="evidence" value="ECO:0007669"/>
    <property type="project" value="UniProtKB-EC"/>
</dbReference>
<evidence type="ECO:0000256" key="3">
    <source>
        <dbReference type="ARBA" id="ARBA00020416"/>
    </source>
</evidence>
<dbReference type="InterPro" id="IPR022371">
    <property type="entry name" value="Exopolyphosphatase"/>
</dbReference>
<evidence type="ECO:0000256" key="2">
    <source>
        <dbReference type="ARBA" id="ARBA00012451"/>
    </source>
</evidence>
<dbReference type="EC" id="3.6.1.11" evidence="2"/>
<dbReference type="PANTHER" id="PTHR30005">
    <property type="entry name" value="EXOPOLYPHOSPHATASE"/>
    <property type="match status" value="1"/>
</dbReference>
<dbReference type="Gene3D" id="1.10.3210.10">
    <property type="entry name" value="Hypothetical protein af1432"/>
    <property type="match status" value="1"/>
</dbReference>
<evidence type="ECO:0000256" key="4">
    <source>
        <dbReference type="ARBA" id="ARBA00022801"/>
    </source>
</evidence>
<feature type="domain" description="Ppx/GppA phosphatase C-terminal" evidence="7">
    <location>
        <begin position="317"/>
        <end position="473"/>
    </location>
</feature>
<dbReference type="Pfam" id="PF21447">
    <property type="entry name" value="Ppx-GppA_III"/>
    <property type="match status" value="1"/>
</dbReference>
<evidence type="ECO:0000313" key="8">
    <source>
        <dbReference type="EMBL" id="CDL91281.1"/>
    </source>
</evidence>
<reference evidence="8 9" key="1">
    <citation type="journal article" date="2015" name="Genome Announc.">
        <title>Draft Genome Sequence of Clostridium tyrobutyricum Strain DIVETGP, Isolated from Cow's Milk for Grana Padano Production.</title>
        <authorList>
            <person name="Soggiu A."/>
            <person name="Piras C."/>
            <person name="Gaiarsa S."/>
            <person name="Sassera D."/>
            <person name="Roncada P."/>
            <person name="Bendixen E."/>
            <person name="Brasca M."/>
            <person name="Bonizzi L."/>
        </authorList>
    </citation>
    <scope>NUCLEOTIDE SEQUENCE [LARGE SCALE GENOMIC DNA]</scope>
    <source>
        <strain evidence="8 9">DIVETGP</strain>
    </source>
</reference>
<comment type="catalytic activity">
    <reaction evidence="5">
        <text>[phosphate](n) + H2O = [phosphate](n-1) + phosphate + H(+)</text>
        <dbReference type="Rhea" id="RHEA:21528"/>
        <dbReference type="Rhea" id="RHEA-COMP:9859"/>
        <dbReference type="Rhea" id="RHEA-COMP:14279"/>
        <dbReference type="ChEBI" id="CHEBI:15377"/>
        <dbReference type="ChEBI" id="CHEBI:15378"/>
        <dbReference type="ChEBI" id="CHEBI:16838"/>
        <dbReference type="ChEBI" id="CHEBI:43474"/>
        <dbReference type="EC" id="3.6.1.11"/>
    </reaction>
</comment>
<sequence>MSKLGIIDIGSNSMRVFIVKLCEDKYYEVVDELKSTVRLGKDMTTDSCLSETRIEMAMEALSKFKRLCDSNEVSEIIAVATEAVRKASNQREFLERVKNSFGIDIRVLTGDEEAYHDYLGAINSIDVNSALLMDIGGSSTEFIMVKDREIQNSISIPMGAITLTDKFLSFSGSTDKRLKEMNKFLNDTFKSIVWLKNAKGMPIVGIGGSFRTMAKVHRNKYDYPINNLHNYRMSSKQIIDIYDLLKYREISQYKKVKGISKERADIFLGAMISIIAIIKYCKSKKVIISQNGIRQGVLYRKLINDYPIIIKDILNFSLNNIINKFSLNKIHVEQVWKMCNKLSKPLLNNTDFKEENSRILKTACYLHDCGRFVGFDNSEKYSFSIMRDLRINGLTHREQIMAAFTVLNFEEDKIKNSSYFESMITYEDILTVQKMSAVLHVARGLDRAMDNNILDITINVEGEDIILKLVSEQKPSIEINSIENYRDTFEKAFGRRLIIE</sequence>
<proteinExistence type="inferred from homology"/>
<feature type="domain" description="Ppx/GppA phosphatase N-terminal" evidence="6">
    <location>
        <begin position="27"/>
        <end position="302"/>
    </location>
</feature>
<evidence type="ECO:0000256" key="1">
    <source>
        <dbReference type="ARBA" id="ARBA00007125"/>
    </source>
</evidence>
<evidence type="ECO:0000256" key="5">
    <source>
        <dbReference type="ARBA" id="ARBA00047607"/>
    </source>
</evidence>
<dbReference type="Gene3D" id="3.30.420.150">
    <property type="entry name" value="Exopolyphosphatase. Domain 2"/>
    <property type="match status" value="1"/>
</dbReference>
<dbReference type="Pfam" id="PF02541">
    <property type="entry name" value="Ppx-GppA"/>
    <property type="match status" value="1"/>
</dbReference>
<dbReference type="Gene3D" id="3.30.420.40">
    <property type="match status" value="1"/>
</dbReference>
<keyword evidence="4 8" id="KW-0378">Hydrolase</keyword>
<dbReference type="GO" id="GO:0006793">
    <property type="term" value="P:phosphorus metabolic process"/>
    <property type="evidence" value="ECO:0007669"/>
    <property type="project" value="InterPro"/>
</dbReference>
<dbReference type="InterPro" id="IPR030673">
    <property type="entry name" value="PyroPPase_GppA_Ppx"/>
</dbReference>
<dbReference type="EMBL" id="CBXI010000023">
    <property type="protein sequence ID" value="CDL91281.1"/>
    <property type="molecule type" value="Genomic_DNA"/>
</dbReference>
<accession>W6N4Z8</accession>
<dbReference type="SUPFAM" id="SSF109604">
    <property type="entry name" value="HD-domain/PDEase-like"/>
    <property type="match status" value="1"/>
</dbReference>
<protein>
    <recommendedName>
        <fullName evidence="3">Exopolyphosphatase</fullName>
        <ecNumber evidence="2">3.6.1.11</ecNumber>
    </recommendedName>
</protein>
<name>W6N4Z8_CLOTY</name>
<gene>
    <name evidence="8" type="ORF">CTDIVETGP_1351</name>
</gene>
<evidence type="ECO:0000259" key="7">
    <source>
        <dbReference type="Pfam" id="PF21447"/>
    </source>
</evidence>
<evidence type="ECO:0000259" key="6">
    <source>
        <dbReference type="Pfam" id="PF02541"/>
    </source>
</evidence>
<dbReference type="RefSeq" id="WP_017894662.1">
    <property type="nucleotide sequence ID" value="NZ_CBXI010000023.1"/>
</dbReference>